<dbReference type="Gene3D" id="3.30.465.10">
    <property type="match status" value="1"/>
</dbReference>
<dbReference type="InterPro" id="IPR036318">
    <property type="entry name" value="FAD-bd_PCMH-like_sf"/>
</dbReference>
<dbReference type="InterPro" id="IPR006094">
    <property type="entry name" value="Oxid_FAD_bind_N"/>
</dbReference>
<dbReference type="GO" id="GO:0009252">
    <property type="term" value="P:peptidoglycan biosynthetic process"/>
    <property type="evidence" value="ECO:0007669"/>
    <property type="project" value="UniProtKB-UniRule"/>
</dbReference>
<evidence type="ECO:0000256" key="9">
    <source>
        <dbReference type="ARBA" id="ARBA00022857"/>
    </source>
</evidence>
<evidence type="ECO:0000256" key="7">
    <source>
        <dbReference type="ARBA" id="ARBA00022630"/>
    </source>
</evidence>
<dbReference type="Gene3D" id="3.30.43.10">
    <property type="entry name" value="Uridine Diphospho-n-acetylenolpyruvylglucosamine Reductase, domain 2"/>
    <property type="match status" value="1"/>
</dbReference>
<keyword evidence="8 16" id="KW-0274">FAD</keyword>
<evidence type="ECO:0000256" key="15">
    <source>
        <dbReference type="ARBA" id="ARBA00048914"/>
    </source>
</evidence>
<dbReference type="Pfam" id="PF02873">
    <property type="entry name" value="MurB_C"/>
    <property type="match status" value="1"/>
</dbReference>
<dbReference type="Pfam" id="PF01565">
    <property type="entry name" value="FAD_binding_4"/>
    <property type="match status" value="1"/>
</dbReference>
<comment type="function">
    <text evidence="2 16">Cell wall formation.</text>
</comment>
<dbReference type="EMBL" id="FOTI01000059">
    <property type="protein sequence ID" value="SFM06604.1"/>
    <property type="molecule type" value="Genomic_DNA"/>
</dbReference>
<evidence type="ECO:0000256" key="4">
    <source>
        <dbReference type="ARBA" id="ARBA00004752"/>
    </source>
</evidence>
<evidence type="ECO:0000256" key="3">
    <source>
        <dbReference type="ARBA" id="ARBA00004496"/>
    </source>
</evidence>
<accession>A0A1I4MTH5</accession>
<evidence type="ECO:0000256" key="2">
    <source>
        <dbReference type="ARBA" id="ARBA00003921"/>
    </source>
</evidence>
<keyword evidence="9 16" id="KW-0521">NADP</keyword>
<dbReference type="AlphaFoldDB" id="A0A1I4MTH5"/>
<dbReference type="SUPFAM" id="SSF56176">
    <property type="entry name" value="FAD-binding/transporter-associated domain-like"/>
    <property type="match status" value="1"/>
</dbReference>
<dbReference type="HAMAP" id="MF_00037">
    <property type="entry name" value="MurB"/>
    <property type="match status" value="1"/>
</dbReference>
<proteinExistence type="inferred from homology"/>
<evidence type="ECO:0000256" key="6">
    <source>
        <dbReference type="ARBA" id="ARBA00022618"/>
    </source>
</evidence>
<dbReference type="NCBIfam" id="TIGR00179">
    <property type="entry name" value="murB"/>
    <property type="match status" value="1"/>
</dbReference>
<comment type="cofactor">
    <cofactor evidence="1 16">
        <name>FAD</name>
        <dbReference type="ChEBI" id="CHEBI:57692"/>
    </cofactor>
</comment>
<dbReference type="InterPro" id="IPR036635">
    <property type="entry name" value="MurB_C_sf"/>
</dbReference>
<sequence length="308" mass="33697">MTYNSTINSLTNKLAKINSLQIAEHKILAKYASFKIGGPADLFLTPENITAVRKILPLIAESKLPYFVLGKGSNLIISDLGYRGIIIYTGKLNNYQIKENSIIAETGLELKDIAEIAYQNSLTGLEFAGGIPGSLGGALYMNAGAYGGEMKDVIQSAELVDETGEAQNLKLQQLKLSYRNSLLQQQEKNWLAVKVTLQLKTGKKTAIKTKMEDLQQRRWSKQPLEFPSAGSIFKRPAGYYTGPLIEKAGLKGFQIGGAQVSKKHAGFIINTGSATAADVINLINKIKQEVYKISGVQLEIEPRLLGEF</sequence>
<feature type="active site" description="Proton donor" evidence="16">
    <location>
        <position position="231"/>
    </location>
</feature>
<feature type="active site" evidence="16">
    <location>
        <position position="179"/>
    </location>
</feature>
<dbReference type="PANTHER" id="PTHR21071:SF4">
    <property type="entry name" value="UDP-N-ACETYLENOLPYRUVOYLGLUCOSAMINE REDUCTASE"/>
    <property type="match status" value="1"/>
</dbReference>
<keyword evidence="11 16" id="KW-0573">Peptidoglycan synthesis</keyword>
<name>A0A1I4MTH5_9FIRM</name>
<dbReference type="Gene3D" id="3.90.78.10">
    <property type="entry name" value="UDP-N-acetylenolpyruvoylglucosamine reductase, C-terminal domain"/>
    <property type="match status" value="1"/>
</dbReference>
<dbReference type="InterPro" id="IPR011601">
    <property type="entry name" value="MurB_C"/>
</dbReference>
<evidence type="ECO:0000256" key="8">
    <source>
        <dbReference type="ARBA" id="ARBA00022827"/>
    </source>
</evidence>
<evidence type="ECO:0000256" key="12">
    <source>
        <dbReference type="ARBA" id="ARBA00023002"/>
    </source>
</evidence>
<comment type="subcellular location">
    <subcellularLocation>
        <location evidence="3 16">Cytoplasm</location>
    </subcellularLocation>
</comment>
<comment type="catalytic activity">
    <reaction evidence="15 16">
        <text>UDP-N-acetyl-alpha-D-muramate + NADP(+) = UDP-N-acetyl-3-O-(1-carboxyvinyl)-alpha-D-glucosamine + NADPH + H(+)</text>
        <dbReference type="Rhea" id="RHEA:12248"/>
        <dbReference type="ChEBI" id="CHEBI:15378"/>
        <dbReference type="ChEBI" id="CHEBI:57783"/>
        <dbReference type="ChEBI" id="CHEBI:58349"/>
        <dbReference type="ChEBI" id="CHEBI:68483"/>
        <dbReference type="ChEBI" id="CHEBI:70757"/>
        <dbReference type="EC" id="1.3.1.98"/>
    </reaction>
</comment>
<keyword evidence="10 16" id="KW-0133">Cell shape</keyword>
<dbReference type="NCBIfam" id="NF010480">
    <property type="entry name" value="PRK13905.1"/>
    <property type="match status" value="1"/>
</dbReference>
<dbReference type="SUPFAM" id="SSF56194">
    <property type="entry name" value="Uridine diphospho-N-Acetylenolpyruvylglucosamine reductase, MurB, C-terminal domain"/>
    <property type="match status" value="1"/>
</dbReference>
<dbReference type="GO" id="GO:0071949">
    <property type="term" value="F:FAD binding"/>
    <property type="evidence" value="ECO:0007669"/>
    <property type="project" value="InterPro"/>
</dbReference>
<evidence type="ECO:0000256" key="14">
    <source>
        <dbReference type="ARBA" id="ARBA00023316"/>
    </source>
</evidence>
<dbReference type="GO" id="GO:0008762">
    <property type="term" value="F:UDP-N-acetylmuramate dehydrogenase activity"/>
    <property type="evidence" value="ECO:0007669"/>
    <property type="project" value="UniProtKB-UniRule"/>
</dbReference>
<dbReference type="PANTHER" id="PTHR21071">
    <property type="entry name" value="UDP-N-ACETYLENOLPYRUVOYLGLUCOSAMINE REDUCTASE"/>
    <property type="match status" value="1"/>
</dbReference>
<organism evidence="18 19">
    <name type="scientific">Halanaerobium salsuginis</name>
    <dbReference type="NCBI Taxonomy" id="29563"/>
    <lineage>
        <taxon>Bacteria</taxon>
        <taxon>Bacillati</taxon>
        <taxon>Bacillota</taxon>
        <taxon>Clostridia</taxon>
        <taxon>Halanaerobiales</taxon>
        <taxon>Halanaerobiaceae</taxon>
        <taxon>Halanaerobium</taxon>
    </lineage>
</organism>
<evidence type="ECO:0000256" key="13">
    <source>
        <dbReference type="ARBA" id="ARBA00023306"/>
    </source>
</evidence>
<gene>
    <name evidence="16" type="primary">murB</name>
    <name evidence="18" type="ORF">SAMN02983006_02708</name>
</gene>
<reference evidence="18 19" key="1">
    <citation type="submission" date="2016-10" db="EMBL/GenBank/DDBJ databases">
        <authorList>
            <person name="de Groot N.N."/>
        </authorList>
    </citation>
    <scope>NUCLEOTIDE SEQUENCE [LARGE SCALE GENOMIC DNA]</scope>
    <source>
        <strain evidence="18 19">ATCC 51327</strain>
    </source>
</reference>
<dbReference type="InterPro" id="IPR016166">
    <property type="entry name" value="FAD-bd_PCMH"/>
</dbReference>
<dbReference type="RefSeq" id="WP_089862701.1">
    <property type="nucleotide sequence ID" value="NZ_FOTI01000059.1"/>
</dbReference>
<dbReference type="PROSITE" id="PS51387">
    <property type="entry name" value="FAD_PCMH"/>
    <property type="match status" value="1"/>
</dbReference>
<comment type="pathway">
    <text evidence="4 16">Cell wall biogenesis; peptidoglycan biosynthesis.</text>
</comment>
<dbReference type="Proteomes" id="UP000199006">
    <property type="component" value="Unassembled WGS sequence"/>
</dbReference>
<evidence type="ECO:0000256" key="16">
    <source>
        <dbReference type="HAMAP-Rule" id="MF_00037"/>
    </source>
</evidence>
<dbReference type="UniPathway" id="UPA00219"/>
<evidence type="ECO:0000259" key="17">
    <source>
        <dbReference type="PROSITE" id="PS51387"/>
    </source>
</evidence>
<evidence type="ECO:0000313" key="18">
    <source>
        <dbReference type="EMBL" id="SFM06604.1"/>
    </source>
</evidence>
<comment type="similarity">
    <text evidence="16">Belongs to the MurB family.</text>
</comment>
<keyword evidence="7 16" id="KW-0285">Flavoprotein</keyword>
<evidence type="ECO:0000256" key="5">
    <source>
        <dbReference type="ARBA" id="ARBA00022490"/>
    </source>
</evidence>
<dbReference type="InterPro" id="IPR003170">
    <property type="entry name" value="MurB"/>
</dbReference>
<dbReference type="EC" id="1.3.1.98" evidence="16"/>
<dbReference type="InterPro" id="IPR016169">
    <property type="entry name" value="FAD-bd_PCMH_sub2"/>
</dbReference>
<evidence type="ECO:0000313" key="19">
    <source>
        <dbReference type="Proteomes" id="UP000199006"/>
    </source>
</evidence>
<dbReference type="OrthoDB" id="9804753at2"/>
<dbReference type="STRING" id="29563.SAMN02983006_02708"/>
<dbReference type="GO" id="GO:0008360">
    <property type="term" value="P:regulation of cell shape"/>
    <property type="evidence" value="ECO:0007669"/>
    <property type="project" value="UniProtKB-KW"/>
</dbReference>
<protein>
    <recommendedName>
        <fullName evidence="16">UDP-N-acetylenolpyruvoylglucosamine reductase</fullName>
        <ecNumber evidence="16">1.3.1.98</ecNumber>
    </recommendedName>
    <alternativeName>
        <fullName evidence="16">UDP-N-acetylmuramate dehydrogenase</fullName>
    </alternativeName>
</protein>
<keyword evidence="12 16" id="KW-0560">Oxidoreductase</keyword>
<keyword evidence="14 16" id="KW-0961">Cell wall biogenesis/degradation</keyword>
<feature type="active site" evidence="16">
    <location>
        <position position="301"/>
    </location>
</feature>
<evidence type="ECO:0000256" key="1">
    <source>
        <dbReference type="ARBA" id="ARBA00001974"/>
    </source>
</evidence>
<dbReference type="GO" id="GO:0005829">
    <property type="term" value="C:cytosol"/>
    <property type="evidence" value="ECO:0007669"/>
    <property type="project" value="TreeGrafter"/>
</dbReference>
<keyword evidence="13 16" id="KW-0131">Cell cycle</keyword>
<evidence type="ECO:0000256" key="11">
    <source>
        <dbReference type="ARBA" id="ARBA00022984"/>
    </source>
</evidence>
<keyword evidence="6 16" id="KW-0132">Cell division</keyword>
<evidence type="ECO:0000256" key="10">
    <source>
        <dbReference type="ARBA" id="ARBA00022960"/>
    </source>
</evidence>
<dbReference type="GO" id="GO:0051301">
    <property type="term" value="P:cell division"/>
    <property type="evidence" value="ECO:0007669"/>
    <property type="project" value="UniProtKB-KW"/>
</dbReference>
<dbReference type="InterPro" id="IPR016167">
    <property type="entry name" value="FAD-bd_PCMH_sub1"/>
</dbReference>
<dbReference type="GO" id="GO:0071555">
    <property type="term" value="P:cell wall organization"/>
    <property type="evidence" value="ECO:0007669"/>
    <property type="project" value="UniProtKB-KW"/>
</dbReference>
<feature type="domain" description="FAD-binding PCMH-type" evidence="17">
    <location>
        <begin position="35"/>
        <end position="202"/>
    </location>
</feature>
<keyword evidence="19" id="KW-1185">Reference proteome</keyword>
<keyword evidence="5 16" id="KW-0963">Cytoplasm</keyword>